<dbReference type="NCBIfam" id="NF008865">
    <property type="entry name" value="PRK11898.1"/>
    <property type="match status" value="1"/>
</dbReference>
<dbReference type="GO" id="GO:0004664">
    <property type="term" value="F:prephenate dehydratase activity"/>
    <property type="evidence" value="ECO:0007669"/>
    <property type="project" value="UniProtKB-EC"/>
</dbReference>
<dbReference type="PROSITE" id="PS00858">
    <property type="entry name" value="PREPHENATE_DEHYDR_2"/>
    <property type="match status" value="1"/>
</dbReference>
<dbReference type="Proteomes" id="UP000886814">
    <property type="component" value="Unassembled WGS sequence"/>
</dbReference>
<dbReference type="PIRSF" id="PIRSF001500">
    <property type="entry name" value="Chor_mut_pdt_Ppr"/>
    <property type="match status" value="1"/>
</dbReference>
<comment type="caution">
    <text evidence="23">The sequence shown here is derived from an EMBL/GenBank/DDBJ whole genome shotgun (WGS) entry which is preliminary data.</text>
</comment>
<feature type="domain" description="Prephenate dehydratase" evidence="21">
    <location>
        <begin position="111"/>
        <end position="288"/>
    </location>
</feature>
<feature type="site" description="Essential for prephenate dehydratase activity" evidence="19">
    <location>
        <position position="281"/>
    </location>
</feature>
<dbReference type="PROSITE" id="PS51171">
    <property type="entry name" value="PREPHENATE_DEHYDR_3"/>
    <property type="match status" value="1"/>
</dbReference>
<evidence type="ECO:0000256" key="10">
    <source>
        <dbReference type="ARBA" id="ARBA00022605"/>
    </source>
</evidence>
<dbReference type="InterPro" id="IPR001086">
    <property type="entry name" value="Preph_deHydtase"/>
</dbReference>
<dbReference type="Gene3D" id="1.20.59.10">
    <property type="entry name" value="Chorismate mutase"/>
    <property type="match status" value="1"/>
</dbReference>
<evidence type="ECO:0000256" key="9">
    <source>
        <dbReference type="ARBA" id="ARBA00022490"/>
    </source>
</evidence>
<gene>
    <name evidence="23" type="primary">pheA</name>
    <name evidence="23" type="ORF">H9747_14680</name>
</gene>
<name>A0A9D1TGM7_9FIRM</name>
<reference evidence="23" key="1">
    <citation type="journal article" date="2021" name="PeerJ">
        <title>Extensive microbial diversity within the chicken gut microbiome revealed by metagenomics and culture.</title>
        <authorList>
            <person name="Gilroy R."/>
            <person name="Ravi A."/>
            <person name="Getino M."/>
            <person name="Pursley I."/>
            <person name="Horton D.L."/>
            <person name="Alikhan N.F."/>
            <person name="Baker D."/>
            <person name="Gharbi K."/>
            <person name="Hall N."/>
            <person name="Watson M."/>
            <person name="Adriaenssens E.M."/>
            <person name="Foster-Nyarko E."/>
            <person name="Jarju S."/>
            <person name="Secka A."/>
            <person name="Antonio M."/>
            <person name="Oren A."/>
            <person name="Chaudhuri R.R."/>
            <person name="La Ragione R."/>
            <person name="Hildebrand F."/>
            <person name="Pallen M.J."/>
        </authorList>
    </citation>
    <scope>NUCLEOTIDE SEQUENCE</scope>
    <source>
        <strain evidence="23">CHK195-9823</strain>
    </source>
</reference>
<dbReference type="PROSITE" id="PS51671">
    <property type="entry name" value="ACT"/>
    <property type="match status" value="1"/>
</dbReference>
<dbReference type="Gene3D" id="3.40.190.10">
    <property type="entry name" value="Periplasmic binding protein-like II"/>
    <property type="match status" value="2"/>
</dbReference>
<organism evidence="23 24">
    <name type="scientific">Candidatus Blautia stercorigallinarum</name>
    <dbReference type="NCBI Taxonomy" id="2838501"/>
    <lineage>
        <taxon>Bacteria</taxon>
        <taxon>Bacillati</taxon>
        <taxon>Bacillota</taxon>
        <taxon>Clostridia</taxon>
        <taxon>Lachnospirales</taxon>
        <taxon>Lachnospiraceae</taxon>
        <taxon>Blautia</taxon>
    </lineage>
</organism>
<dbReference type="Pfam" id="PF00800">
    <property type="entry name" value="PDT"/>
    <property type="match status" value="1"/>
</dbReference>
<evidence type="ECO:0000256" key="13">
    <source>
        <dbReference type="ARBA" id="ARBA00023235"/>
    </source>
</evidence>
<evidence type="ECO:0000256" key="3">
    <source>
        <dbReference type="ARBA" id="ARBA00004496"/>
    </source>
</evidence>
<comment type="function">
    <text evidence="2">Catalyzes the Claisen rearrangement of chorismate to prephenate and the decarboxylation/dehydration of prephenate to phenylpyruvate.</text>
</comment>
<evidence type="ECO:0000256" key="11">
    <source>
        <dbReference type="ARBA" id="ARBA00023141"/>
    </source>
</evidence>
<dbReference type="CDD" id="cd13631">
    <property type="entry name" value="PBP2_Ct-PDT_like"/>
    <property type="match status" value="1"/>
</dbReference>
<reference evidence="23" key="2">
    <citation type="submission" date="2021-04" db="EMBL/GenBank/DDBJ databases">
        <authorList>
            <person name="Gilroy R."/>
        </authorList>
    </citation>
    <scope>NUCLEOTIDE SEQUENCE</scope>
    <source>
        <strain evidence="23">CHK195-9823</strain>
    </source>
</reference>
<evidence type="ECO:0000256" key="16">
    <source>
        <dbReference type="ARBA" id="ARBA00031175"/>
    </source>
</evidence>
<dbReference type="SUPFAM" id="SSF53850">
    <property type="entry name" value="Periplasmic binding protein-like II"/>
    <property type="match status" value="1"/>
</dbReference>
<dbReference type="InterPro" id="IPR002912">
    <property type="entry name" value="ACT_dom"/>
</dbReference>
<feature type="domain" description="ACT" evidence="22">
    <location>
        <begin position="300"/>
        <end position="376"/>
    </location>
</feature>
<dbReference type="InterPro" id="IPR045865">
    <property type="entry name" value="ACT-like_dom_sf"/>
</dbReference>
<evidence type="ECO:0000256" key="19">
    <source>
        <dbReference type="PIRSR" id="PIRSR001500-2"/>
    </source>
</evidence>
<dbReference type="PANTHER" id="PTHR21022:SF19">
    <property type="entry name" value="PREPHENATE DEHYDRATASE-RELATED"/>
    <property type="match status" value="1"/>
</dbReference>
<sequence length="376" mass="42852">MLDLTQLREKIDSIDDQIVRLFEERMAVSEKVARFKIETGKPVFDPEREKQKLSNLSHQATGEFNSRGIYELYRQIMSISRKRQYQLISEQQDTGEPLFKPVDALKKEGVTVVFQGVEGAYSYAAMNTFFGKDIKSFHVDTWKDAMEAIKNREADFAVLPIENSTAGIVQDNYDLLTKYDHVIVGEQIIPCQHALVGLPGTSLEEIKDVYSHPQALMQCREFLESHREWTTHEFGNTAAAAKKIAEDKDKTQAAISSPYAAEFFGLAVLKENIYTNAGNSTRFIIVTKEKIYCRNAGKISVSYELPHESGSLYNSLSHFIYNGLNMTKIESRPIHGRNWEYRFFVDFEGNLSDSAVKNALRGLEAETQNFRIHGNY</sequence>
<keyword evidence="10" id="KW-0028">Amino-acid biosynthesis</keyword>
<accession>A0A9D1TGM7</accession>
<dbReference type="InterPro" id="IPR036979">
    <property type="entry name" value="CM_dom_sf"/>
</dbReference>
<evidence type="ECO:0000256" key="14">
    <source>
        <dbReference type="ARBA" id="ARBA00023239"/>
    </source>
</evidence>
<dbReference type="InterPro" id="IPR036263">
    <property type="entry name" value="Chorismate_II_sf"/>
</dbReference>
<evidence type="ECO:0000256" key="17">
    <source>
        <dbReference type="ARBA" id="ARBA00031520"/>
    </source>
</evidence>
<evidence type="ECO:0000256" key="18">
    <source>
        <dbReference type="ARBA" id="ARBA00047848"/>
    </source>
</evidence>
<dbReference type="CDD" id="cd04905">
    <property type="entry name" value="ACT_CM-PDT"/>
    <property type="match status" value="1"/>
</dbReference>
<evidence type="ECO:0000259" key="20">
    <source>
        <dbReference type="PROSITE" id="PS51168"/>
    </source>
</evidence>
<proteinExistence type="predicted"/>
<dbReference type="EMBL" id="DXIQ01000105">
    <property type="protein sequence ID" value="HIV40215.1"/>
    <property type="molecule type" value="Genomic_DNA"/>
</dbReference>
<comment type="pathway">
    <text evidence="5">Metabolic intermediate biosynthesis; prephenate biosynthesis; prephenate from chorismate: step 1/1.</text>
</comment>
<keyword evidence="13" id="KW-0413">Isomerase</keyword>
<dbReference type="PANTHER" id="PTHR21022">
    <property type="entry name" value="PREPHENATE DEHYDRATASE P PROTEIN"/>
    <property type="match status" value="1"/>
</dbReference>
<keyword evidence="12" id="KW-0584">Phenylalanine biosynthesis</keyword>
<evidence type="ECO:0000256" key="1">
    <source>
        <dbReference type="ARBA" id="ARBA00000824"/>
    </source>
</evidence>
<dbReference type="SUPFAM" id="SSF48600">
    <property type="entry name" value="Chorismate mutase II"/>
    <property type="match status" value="1"/>
</dbReference>
<comment type="pathway">
    <text evidence="4">Amino-acid biosynthesis; L-phenylalanine biosynthesis; phenylpyruvate from prephenate: step 1/1.</text>
</comment>
<dbReference type="InterPro" id="IPR002701">
    <property type="entry name" value="CM_II_prokaryot"/>
</dbReference>
<dbReference type="PROSITE" id="PS51168">
    <property type="entry name" value="CHORISMATE_MUT_2"/>
    <property type="match status" value="1"/>
</dbReference>
<dbReference type="Gene3D" id="3.30.70.260">
    <property type="match status" value="1"/>
</dbReference>
<protein>
    <recommendedName>
        <fullName evidence="7">Bifunctional chorismate mutase/prephenate dehydratase</fullName>
        <ecNumber evidence="6">4.2.1.51</ecNumber>
    </recommendedName>
    <alternativeName>
        <fullName evidence="17">Chorismate mutase-prephenate dehydratase</fullName>
    </alternativeName>
    <alternativeName>
        <fullName evidence="8">Prephenate dehydratase</fullName>
    </alternativeName>
    <alternativeName>
        <fullName evidence="16">p-protein</fullName>
    </alternativeName>
</protein>
<evidence type="ECO:0000256" key="15">
    <source>
        <dbReference type="ARBA" id="ARBA00023268"/>
    </source>
</evidence>
<dbReference type="InterPro" id="IPR008242">
    <property type="entry name" value="Chor_mutase/pphenate_deHydtase"/>
</dbReference>
<comment type="catalytic activity">
    <reaction evidence="1">
        <text>chorismate = prephenate</text>
        <dbReference type="Rhea" id="RHEA:13897"/>
        <dbReference type="ChEBI" id="CHEBI:29748"/>
        <dbReference type="ChEBI" id="CHEBI:29934"/>
        <dbReference type="EC" id="5.4.99.5"/>
    </reaction>
</comment>
<comment type="catalytic activity">
    <reaction evidence="18">
        <text>prephenate + H(+) = 3-phenylpyruvate + CO2 + H2O</text>
        <dbReference type="Rhea" id="RHEA:21648"/>
        <dbReference type="ChEBI" id="CHEBI:15377"/>
        <dbReference type="ChEBI" id="CHEBI:15378"/>
        <dbReference type="ChEBI" id="CHEBI:16526"/>
        <dbReference type="ChEBI" id="CHEBI:18005"/>
        <dbReference type="ChEBI" id="CHEBI:29934"/>
        <dbReference type="EC" id="4.2.1.51"/>
    </reaction>
</comment>
<comment type="subcellular location">
    <subcellularLocation>
        <location evidence="3">Cytoplasm</location>
    </subcellularLocation>
</comment>
<dbReference type="GO" id="GO:0005737">
    <property type="term" value="C:cytoplasm"/>
    <property type="evidence" value="ECO:0007669"/>
    <property type="project" value="UniProtKB-SubCell"/>
</dbReference>
<feature type="domain" description="Chorismate mutase" evidence="20">
    <location>
        <begin position="1"/>
        <end position="88"/>
    </location>
</feature>
<dbReference type="SMART" id="SM00830">
    <property type="entry name" value="CM_2"/>
    <property type="match status" value="1"/>
</dbReference>
<dbReference type="Pfam" id="PF01817">
    <property type="entry name" value="CM_2"/>
    <property type="match status" value="1"/>
</dbReference>
<evidence type="ECO:0000256" key="12">
    <source>
        <dbReference type="ARBA" id="ARBA00023222"/>
    </source>
</evidence>
<evidence type="ECO:0000256" key="4">
    <source>
        <dbReference type="ARBA" id="ARBA00004741"/>
    </source>
</evidence>
<dbReference type="GO" id="GO:0046417">
    <property type="term" value="P:chorismate metabolic process"/>
    <property type="evidence" value="ECO:0007669"/>
    <property type="project" value="InterPro"/>
</dbReference>
<keyword evidence="14 23" id="KW-0456">Lyase</keyword>
<evidence type="ECO:0000256" key="5">
    <source>
        <dbReference type="ARBA" id="ARBA00004817"/>
    </source>
</evidence>
<keyword evidence="15" id="KW-0511">Multifunctional enzyme</keyword>
<evidence type="ECO:0000259" key="21">
    <source>
        <dbReference type="PROSITE" id="PS51171"/>
    </source>
</evidence>
<evidence type="ECO:0000256" key="2">
    <source>
        <dbReference type="ARBA" id="ARBA00002364"/>
    </source>
</evidence>
<evidence type="ECO:0000256" key="8">
    <source>
        <dbReference type="ARBA" id="ARBA00021872"/>
    </source>
</evidence>
<evidence type="ECO:0000259" key="22">
    <source>
        <dbReference type="PROSITE" id="PS51671"/>
    </source>
</evidence>
<dbReference type="InterPro" id="IPR018528">
    <property type="entry name" value="Preph_deHydtase_CS"/>
</dbReference>
<dbReference type="AlphaFoldDB" id="A0A9D1TGM7"/>
<dbReference type="SUPFAM" id="SSF55021">
    <property type="entry name" value="ACT-like"/>
    <property type="match status" value="1"/>
</dbReference>
<keyword evidence="11" id="KW-0057">Aromatic amino acid biosynthesis</keyword>
<dbReference type="GO" id="GO:0004106">
    <property type="term" value="F:chorismate mutase activity"/>
    <property type="evidence" value="ECO:0007669"/>
    <property type="project" value="UniProtKB-EC"/>
</dbReference>
<dbReference type="GO" id="GO:0009094">
    <property type="term" value="P:L-phenylalanine biosynthetic process"/>
    <property type="evidence" value="ECO:0007669"/>
    <property type="project" value="UniProtKB-KW"/>
</dbReference>
<dbReference type="EC" id="4.2.1.51" evidence="6"/>
<evidence type="ECO:0000256" key="6">
    <source>
        <dbReference type="ARBA" id="ARBA00013147"/>
    </source>
</evidence>
<evidence type="ECO:0000256" key="7">
    <source>
        <dbReference type="ARBA" id="ARBA00014401"/>
    </source>
</evidence>
<evidence type="ECO:0000313" key="24">
    <source>
        <dbReference type="Proteomes" id="UP000886814"/>
    </source>
</evidence>
<evidence type="ECO:0000313" key="23">
    <source>
        <dbReference type="EMBL" id="HIV40215.1"/>
    </source>
</evidence>
<keyword evidence="9" id="KW-0963">Cytoplasm</keyword>